<keyword evidence="2" id="KW-1185">Reference proteome</keyword>
<sequence>MAEGGNQLRERVILREGIEYKDRLLNLIKDVDRGICNVIPKPDFTEWKKQRKKTLSLLNELRGKLDNISVSMSYLETAGSGTGIMGSVTSIIGGLMTLGGLPAGSAVMNAGELINNSGNLTAGVSRATNAIFSTQYLQQVASVLETDKDLSKPFLDWLIFSRNLDSNIQEIFGCSLSSLKLQNVANVFNEFLKIYHQGNDFQSTLDMLMRGRYSPYIGTDVQISYLHRLSTELETNKSIALSQKLRLALTIFSNGLSIIQLYRDGSELFHRFNGNVTSSVAPTLRGGLNPDIPSLGAISTFCAFQTIDIAVNVVFLLSAVRVIQKGESKYSDTLKELEKLLHLELLSIENLR</sequence>
<evidence type="ECO:0000313" key="1">
    <source>
        <dbReference type="EMBL" id="GFU28150.1"/>
    </source>
</evidence>
<evidence type="ECO:0000313" key="2">
    <source>
        <dbReference type="Proteomes" id="UP000887013"/>
    </source>
</evidence>
<dbReference type="Proteomes" id="UP000887013">
    <property type="component" value="Unassembled WGS sequence"/>
</dbReference>
<dbReference type="EMBL" id="BMAW01032986">
    <property type="protein sequence ID" value="GFU28150.1"/>
    <property type="molecule type" value="Genomic_DNA"/>
</dbReference>
<dbReference type="OrthoDB" id="6430746at2759"/>
<protein>
    <submittedName>
        <fullName evidence="1">Uncharacterized protein</fullName>
    </submittedName>
</protein>
<gene>
    <name evidence="1" type="primary">NCL1_47194</name>
    <name evidence="1" type="ORF">NPIL_451461</name>
</gene>
<reference evidence="1" key="1">
    <citation type="submission" date="2020-08" db="EMBL/GenBank/DDBJ databases">
        <title>Multicomponent nature underlies the extraordinary mechanical properties of spider dragline silk.</title>
        <authorList>
            <person name="Kono N."/>
            <person name="Nakamura H."/>
            <person name="Mori M."/>
            <person name="Yoshida Y."/>
            <person name="Ohtoshi R."/>
            <person name="Malay A.D."/>
            <person name="Moran D.A.P."/>
            <person name="Tomita M."/>
            <person name="Numata K."/>
            <person name="Arakawa K."/>
        </authorList>
    </citation>
    <scope>NUCLEOTIDE SEQUENCE</scope>
</reference>
<organism evidence="1 2">
    <name type="scientific">Nephila pilipes</name>
    <name type="common">Giant wood spider</name>
    <name type="synonym">Nephila maculata</name>
    <dbReference type="NCBI Taxonomy" id="299642"/>
    <lineage>
        <taxon>Eukaryota</taxon>
        <taxon>Metazoa</taxon>
        <taxon>Ecdysozoa</taxon>
        <taxon>Arthropoda</taxon>
        <taxon>Chelicerata</taxon>
        <taxon>Arachnida</taxon>
        <taxon>Araneae</taxon>
        <taxon>Araneomorphae</taxon>
        <taxon>Entelegynae</taxon>
        <taxon>Araneoidea</taxon>
        <taxon>Nephilidae</taxon>
        <taxon>Nephila</taxon>
    </lineage>
</organism>
<comment type="caution">
    <text evidence="1">The sequence shown here is derived from an EMBL/GenBank/DDBJ whole genome shotgun (WGS) entry which is preliminary data.</text>
</comment>
<dbReference type="AlphaFoldDB" id="A0A8X6QN91"/>
<name>A0A8X6QN91_NEPPI</name>
<proteinExistence type="predicted"/>
<accession>A0A8X6QN91</accession>